<name>A0A8J5G4G5_ZINOF</name>
<accession>A0A8J5G4G5</accession>
<dbReference type="PANTHER" id="PTHR37745:SF1">
    <property type="entry name" value="EXPRESSED PROTEIN"/>
    <property type="match status" value="1"/>
</dbReference>
<reference evidence="1 2" key="1">
    <citation type="submission" date="2020-08" db="EMBL/GenBank/DDBJ databases">
        <title>Plant Genome Project.</title>
        <authorList>
            <person name="Zhang R.-G."/>
        </authorList>
    </citation>
    <scope>NUCLEOTIDE SEQUENCE [LARGE SCALE GENOMIC DNA]</scope>
    <source>
        <tissue evidence="1">Rhizome</tissue>
    </source>
</reference>
<dbReference type="EMBL" id="JACMSC010000012">
    <property type="protein sequence ID" value="KAG6497909.1"/>
    <property type="molecule type" value="Genomic_DNA"/>
</dbReference>
<organism evidence="1 2">
    <name type="scientific">Zingiber officinale</name>
    <name type="common">Ginger</name>
    <name type="synonym">Amomum zingiber</name>
    <dbReference type="NCBI Taxonomy" id="94328"/>
    <lineage>
        <taxon>Eukaryota</taxon>
        <taxon>Viridiplantae</taxon>
        <taxon>Streptophyta</taxon>
        <taxon>Embryophyta</taxon>
        <taxon>Tracheophyta</taxon>
        <taxon>Spermatophyta</taxon>
        <taxon>Magnoliopsida</taxon>
        <taxon>Liliopsida</taxon>
        <taxon>Zingiberales</taxon>
        <taxon>Zingiberaceae</taxon>
        <taxon>Zingiber</taxon>
    </lineage>
</organism>
<dbReference type="Proteomes" id="UP000734854">
    <property type="component" value="Unassembled WGS sequence"/>
</dbReference>
<gene>
    <name evidence="1" type="ORF">ZIOFF_045815</name>
</gene>
<evidence type="ECO:0000313" key="1">
    <source>
        <dbReference type="EMBL" id="KAG6497909.1"/>
    </source>
</evidence>
<evidence type="ECO:0000313" key="2">
    <source>
        <dbReference type="Proteomes" id="UP000734854"/>
    </source>
</evidence>
<comment type="caution">
    <text evidence="1">The sequence shown here is derived from an EMBL/GenBank/DDBJ whole genome shotgun (WGS) entry which is preliminary data.</text>
</comment>
<dbReference type="PANTHER" id="PTHR37745">
    <property type="entry name" value="EXPRESSED PROTEIN"/>
    <property type="match status" value="1"/>
</dbReference>
<protein>
    <submittedName>
        <fullName evidence="1">Uncharacterized protein</fullName>
    </submittedName>
</protein>
<keyword evidence="2" id="KW-1185">Reference proteome</keyword>
<dbReference type="AlphaFoldDB" id="A0A8J5G4G5"/>
<proteinExistence type="predicted"/>
<sequence>MYSNVSKSLKLSTRRKALLYPIRTRHEPGPLDGNARIIHRVVGNKGSYEFNSDVYDIRKDTDPYWLTSIIGKDARGNPYHAVMHKFRMSRLKTLGGGMHHSEDHWW</sequence>